<sequence length="321" mass="35117">MAPSSVSPASTTTKPCLTSPPKESSPEPIINDNPAIQSYYQSFESRIGYRLLLGGTRHFAYWDHDTYFPFPLGPPLRRMEDKLLAALALPRGATVLDAGCGVGHVALHMAMRGGLRVHAIDIVGHHVAKARRNVRAAPLAPGTVTVRKMDYHHLKPAIADASLDGVYTMETLVHATDPAAVLAGFRAALRPGGRVVLFEYDHDLDAAATAGGWMAADMRRVNELAAMPTYQAARPGYFRGLLEEAGFEDIVERDYSENVRPMLRLFYLLAIVPYLIVRVLRLEKYFANTLAGVLGYAAGEHCHYVAISARKPGVLEGVKDR</sequence>
<feature type="non-terminal residue" evidence="5">
    <location>
        <position position="321"/>
    </location>
</feature>
<dbReference type="Pfam" id="PF08241">
    <property type="entry name" value="Methyltransf_11"/>
    <property type="match status" value="1"/>
</dbReference>
<dbReference type="GO" id="GO:0005783">
    <property type="term" value="C:endoplasmic reticulum"/>
    <property type="evidence" value="ECO:0007669"/>
    <property type="project" value="TreeGrafter"/>
</dbReference>
<evidence type="ECO:0000256" key="3">
    <source>
        <dbReference type="SAM" id="MobiDB-lite"/>
    </source>
</evidence>
<evidence type="ECO:0000256" key="1">
    <source>
        <dbReference type="ARBA" id="ARBA00022679"/>
    </source>
</evidence>
<dbReference type="EMBL" id="CVQH01023750">
    <property type="protein sequence ID" value="CRK35927.1"/>
    <property type="molecule type" value="Genomic_DNA"/>
</dbReference>
<comment type="similarity">
    <text evidence="2">Belongs to the class I-like SAM-binding methyltransferase superfamily. Erg6/SMT family.</text>
</comment>
<dbReference type="CDD" id="cd02440">
    <property type="entry name" value="AdoMet_MTases"/>
    <property type="match status" value="1"/>
</dbReference>
<feature type="compositionally biased region" description="Low complexity" evidence="3">
    <location>
        <begin position="1"/>
        <end position="28"/>
    </location>
</feature>
<evidence type="ECO:0000313" key="5">
    <source>
        <dbReference type="EMBL" id="CRK35927.1"/>
    </source>
</evidence>
<feature type="region of interest" description="Disordered" evidence="3">
    <location>
        <begin position="1"/>
        <end position="30"/>
    </location>
</feature>
<dbReference type="GO" id="GO:0006696">
    <property type="term" value="P:ergosterol biosynthetic process"/>
    <property type="evidence" value="ECO:0007669"/>
    <property type="project" value="TreeGrafter"/>
</dbReference>
<dbReference type="AlphaFoldDB" id="A0A0G4MP41"/>
<dbReference type="Gene3D" id="3.40.50.150">
    <property type="entry name" value="Vaccinia Virus protein VP39"/>
    <property type="match status" value="1"/>
</dbReference>
<dbReference type="Proteomes" id="UP000044602">
    <property type="component" value="Unassembled WGS sequence"/>
</dbReference>
<dbReference type="SUPFAM" id="SSF53335">
    <property type="entry name" value="S-adenosyl-L-methionine-dependent methyltransferases"/>
    <property type="match status" value="1"/>
</dbReference>
<dbReference type="GO" id="GO:0003838">
    <property type="term" value="F:sterol 24-C-methyltransferase activity"/>
    <property type="evidence" value="ECO:0007669"/>
    <property type="project" value="TreeGrafter"/>
</dbReference>
<name>A0A0G4MP41_VERLO</name>
<evidence type="ECO:0000256" key="2">
    <source>
        <dbReference type="ARBA" id="ARBA00038188"/>
    </source>
</evidence>
<dbReference type="PANTHER" id="PTHR44068:SF1">
    <property type="entry name" value="HYPOTHETICAL LOC100005854"/>
    <property type="match status" value="1"/>
</dbReference>
<keyword evidence="6" id="KW-1185">Reference proteome</keyword>
<accession>A0A0G4MP41</accession>
<keyword evidence="1" id="KW-0808">Transferase</keyword>
<dbReference type="InterPro" id="IPR050447">
    <property type="entry name" value="Erg6_SMT_methyltransf"/>
</dbReference>
<dbReference type="STRING" id="100787.A0A0G4MP41"/>
<dbReference type="PANTHER" id="PTHR44068">
    <property type="entry name" value="ZGC:194242"/>
    <property type="match status" value="1"/>
</dbReference>
<evidence type="ECO:0000259" key="4">
    <source>
        <dbReference type="Pfam" id="PF08241"/>
    </source>
</evidence>
<organism evidence="5 6">
    <name type="scientific">Verticillium longisporum</name>
    <name type="common">Verticillium dahliae var. longisporum</name>
    <dbReference type="NCBI Taxonomy" id="100787"/>
    <lineage>
        <taxon>Eukaryota</taxon>
        <taxon>Fungi</taxon>
        <taxon>Dikarya</taxon>
        <taxon>Ascomycota</taxon>
        <taxon>Pezizomycotina</taxon>
        <taxon>Sordariomycetes</taxon>
        <taxon>Hypocreomycetidae</taxon>
        <taxon>Glomerellales</taxon>
        <taxon>Plectosphaerellaceae</taxon>
        <taxon>Verticillium</taxon>
    </lineage>
</organism>
<dbReference type="InterPro" id="IPR029063">
    <property type="entry name" value="SAM-dependent_MTases_sf"/>
</dbReference>
<protein>
    <recommendedName>
        <fullName evidence="4">Methyltransferase type 11 domain-containing protein</fullName>
    </recommendedName>
</protein>
<proteinExistence type="inferred from homology"/>
<evidence type="ECO:0000313" key="6">
    <source>
        <dbReference type="Proteomes" id="UP000044602"/>
    </source>
</evidence>
<gene>
    <name evidence="5" type="ORF">BN1708_006850</name>
</gene>
<dbReference type="InterPro" id="IPR013216">
    <property type="entry name" value="Methyltransf_11"/>
</dbReference>
<feature type="domain" description="Methyltransferase type 11" evidence="4">
    <location>
        <begin position="96"/>
        <end position="197"/>
    </location>
</feature>
<reference evidence="5 6" key="1">
    <citation type="submission" date="2015-05" db="EMBL/GenBank/DDBJ databases">
        <authorList>
            <person name="Wang D.B."/>
            <person name="Wang M."/>
        </authorList>
    </citation>
    <scope>NUCLEOTIDE SEQUENCE [LARGE SCALE GENOMIC DNA]</scope>
    <source>
        <strain evidence="5">VL1</strain>
    </source>
</reference>